<sequence length="183" mass="20639">MKVTKKITMMWQVLLGGERKLMKCKKFCGGGERSAFLGVDVGGNAPILQRGEDIHIFMMEYLELKRGEEQAVRIDAIRKQYSKKNDRVKRMREIFTDLQMPLIELCSGVHLQATIAEWSSFRSSFPAIMEAIAVESRLRLTTGGNQAVVELATQASEKSHTDISPSVDSERADQKMEMISVIQ</sequence>
<reference evidence="1 2" key="1">
    <citation type="journal article" date="2021" name="BMC Genomics">
        <title>Datura genome reveals duplications of psychoactive alkaloid biosynthetic genes and high mutation rate following tissue culture.</title>
        <authorList>
            <person name="Rajewski A."/>
            <person name="Carter-House D."/>
            <person name="Stajich J."/>
            <person name="Litt A."/>
        </authorList>
    </citation>
    <scope>NUCLEOTIDE SEQUENCE [LARGE SCALE GENOMIC DNA]</scope>
    <source>
        <strain evidence="1">AR-01</strain>
    </source>
</reference>
<dbReference type="EMBL" id="JACEIK010001090">
    <property type="protein sequence ID" value="MCD7465863.1"/>
    <property type="molecule type" value="Genomic_DNA"/>
</dbReference>
<protein>
    <submittedName>
        <fullName evidence="1">Uncharacterized protein</fullName>
    </submittedName>
</protein>
<evidence type="ECO:0000313" key="1">
    <source>
        <dbReference type="EMBL" id="MCD7465863.1"/>
    </source>
</evidence>
<gene>
    <name evidence="1" type="ORF">HAX54_002052</name>
</gene>
<comment type="caution">
    <text evidence="1">The sequence shown here is derived from an EMBL/GenBank/DDBJ whole genome shotgun (WGS) entry which is preliminary data.</text>
</comment>
<dbReference type="Proteomes" id="UP000823775">
    <property type="component" value="Unassembled WGS sequence"/>
</dbReference>
<name>A0ABS8T3Z0_DATST</name>
<accession>A0ABS8T3Z0</accession>
<evidence type="ECO:0000313" key="2">
    <source>
        <dbReference type="Proteomes" id="UP000823775"/>
    </source>
</evidence>
<proteinExistence type="predicted"/>
<keyword evidence="2" id="KW-1185">Reference proteome</keyword>
<organism evidence="1 2">
    <name type="scientific">Datura stramonium</name>
    <name type="common">Jimsonweed</name>
    <name type="synonym">Common thornapple</name>
    <dbReference type="NCBI Taxonomy" id="4076"/>
    <lineage>
        <taxon>Eukaryota</taxon>
        <taxon>Viridiplantae</taxon>
        <taxon>Streptophyta</taxon>
        <taxon>Embryophyta</taxon>
        <taxon>Tracheophyta</taxon>
        <taxon>Spermatophyta</taxon>
        <taxon>Magnoliopsida</taxon>
        <taxon>eudicotyledons</taxon>
        <taxon>Gunneridae</taxon>
        <taxon>Pentapetalae</taxon>
        <taxon>asterids</taxon>
        <taxon>lamiids</taxon>
        <taxon>Solanales</taxon>
        <taxon>Solanaceae</taxon>
        <taxon>Solanoideae</taxon>
        <taxon>Datureae</taxon>
        <taxon>Datura</taxon>
    </lineage>
</organism>